<dbReference type="InterPro" id="IPR036034">
    <property type="entry name" value="PDZ_sf"/>
</dbReference>
<dbReference type="CDD" id="cd23068">
    <property type="entry name" value="PDZ_ZASP52-like"/>
    <property type="match status" value="1"/>
</dbReference>
<dbReference type="GO" id="GO:0030036">
    <property type="term" value="P:actin cytoskeleton organization"/>
    <property type="evidence" value="ECO:0007669"/>
    <property type="project" value="TreeGrafter"/>
</dbReference>
<dbReference type="GO" id="GO:0005912">
    <property type="term" value="C:adherens junction"/>
    <property type="evidence" value="ECO:0007669"/>
    <property type="project" value="TreeGrafter"/>
</dbReference>
<dbReference type="GO" id="GO:0001725">
    <property type="term" value="C:stress fiber"/>
    <property type="evidence" value="ECO:0007669"/>
    <property type="project" value="TreeGrafter"/>
</dbReference>
<accession>A0A210QW82</accession>
<dbReference type="GO" id="GO:0031941">
    <property type="term" value="C:filamentous actin"/>
    <property type="evidence" value="ECO:0007669"/>
    <property type="project" value="TreeGrafter"/>
</dbReference>
<dbReference type="Gene3D" id="2.30.42.10">
    <property type="match status" value="1"/>
</dbReference>
<dbReference type="GO" id="GO:0061061">
    <property type="term" value="P:muscle structure development"/>
    <property type="evidence" value="ECO:0007669"/>
    <property type="project" value="TreeGrafter"/>
</dbReference>
<feature type="domain" description="PDZ" evidence="4">
    <location>
        <begin position="6"/>
        <end position="89"/>
    </location>
</feature>
<dbReference type="PROSITE" id="PS50106">
    <property type="entry name" value="PDZ"/>
    <property type="match status" value="1"/>
</dbReference>
<dbReference type="SMART" id="SM00228">
    <property type="entry name" value="PDZ"/>
    <property type="match status" value="1"/>
</dbReference>
<reference evidence="5 6" key="1">
    <citation type="journal article" date="2017" name="Nat. Ecol. Evol.">
        <title>Scallop genome provides insights into evolution of bilaterian karyotype and development.</title>
        <authorList>
            <person name="Wang S."/>
            <person name="Zhang J."/>
            <person name="Jiao W."/>
            <person name="Li J."/>
            <person name="Xun X."/>
            <person name="Sun Y."/>
            <person name="Guo X."/>
            <person name="Huan P."/>
            <person name="Dong B."/>
            <person name="Zhang L."/>
            <person name="Hu X."/>
            <person name="Sun X."/>
            <person name="Wang J."/>
            <person name="Zhao C."/>
            <person name="Wang Y."/>
            <person name="Wang D."/>
            <person name="Huang X."/>
            <person name="Wang R."/>
            <person name="Lv J."/>
            <person name="Li Y."/>
            <person name="Zhang Z."/>
            <person name="Liu B."/>
            <person name="Lu W."/>
            <person name="Hui Y."/>
            <person name="Liang J."/>
            <person name="Zhou Z."/>
            <person name="Hou R."/>
            <person name="Li X."/>
            <person name="Liu Y."/>
            <person name="Li H."/>
            <person name="Ning X."/>
            <person name="Lin Y."/>
            <person name="Zhao L."/>
            <person name="Xing Q."/>
            <person name="Dou J."/>
            <person name="Li Y."/>
            <person name="Mao J."/>
            <person name="Guo H."/>
            <person name="Dou H."/>
            <person name="Li T."/>
            <person name="Mu C."/>
            <person name="Jiang W."/>
            <person name="Fu Q."/>
            <person name="Fu X."/>
            <person name="Miao Y."/>
            <person name="Liu J."/>
            <person name="Yu Q."/>
            <person name="Li R."/>
            <person name="Liao H."/>
            <person name="Li X."/>
            <person name="Kong Y."/>
            <person name="Jiang Z."/>
            <person name="Chourrout D."/>
            <person name="Li R."/>
            <person name="Bao Z."/>
        </authorList>
    </citation>
    <scope>NUCLEOTIDE SEQUENCE [LARGE SCALE GENOMIC DNA]</scope>
    <source>
        <strain evidence="5 6">PY_sf001</strain>
    </source>
</reference>
<dbReference type="InterPro" id="IPR050604">
    <property type="entry name" value="PDZ-LIM_domain"/>
</dbReference>
<keyword evidence="6" id="KW-1185">Reference proteome</keyword>
<dbReference type="AlphaFoldDB" id="A0A210QW82"/>
<name>A0A210QW82_MIZYE</name>
<sequence>MTDNVLVQLRRNVSATSWGFSIQGGQEHGTCVFIQKVKPKGIADRSGLRAGDGLEQIGHTPTQYLRHDQAKMEIIRAGNELDLYVRRNAVNIESSGNVLTPVNAYVVEDSTDYRGYTNPNVQSRSFRILQDSLQYSEMQEGRVEMTASPPYW</sequence>
<dbReference type="PANTHER" id="PTHR24214:SF38">
    <property type="entry name" value="PDZ AND LIM DOMAIN PROTEIN ZASP-RELATED"/>
    <property type="match status" value="1"/>
</dbReference>
<dbReference type="GO" id="GO:0051371">
    <property type="term" value="F:muscle alpha-actinin binding"/>
    <property type="evidence" value="ECO:0007669"/>
    <property type="project" value="TreeGrafter"/>
</dbReference>
<evidence type="ECO:0000259" key="4">
    <source>
        <dbReference type="PROSITE" id="PS50106"/>
    </source>
</evidence>
<keyword evidence="3" id="KW-0862">Zinc</keyword>
<gene>
    <name evidence="5" type="ORF">KP79_PYT05521</name>
</gene>
<evidence type="ECO:0000256" key="3">
    <source>
        <dbReference type="ARBA" id="ARBA00023038"/>
    </source>
</evidence>
<keyword evidence="3" id="KW-0479">Metal-binding</keyword>
<dbReference type="GO" id="GO:0030018">
    <property type="term" value="C:Z disc"/>
    <property type="evidence" value="ECO:0007669"/>
    <property type="project" value="TreeGrafter"/>
</dbReference>
<dbReference type="Pfam" id="PF00595">
    <property type="entry name" value="PDZ"/>
    <property type="match status" value="1"/>
</dbReference>
<evidence type="ECO:0000313" key="5">
    <source>
        <dbReference type="EMBL" id="OWF52991.1"/>
    </source>
</evidence>
<dbReference type="Proteomes" id="UP000242188">
    <property type="component" value="Unassembled WGS sequence"/>
</dbReference>
<organism evidence="5 6">
    <name type="scientific">Mizuhopecten yessoensis</name>
    <name type="common">Japanese scallop</name>
    <name type="synonym">Patinopecten yessoensis</name>
    <dbReference type="NCBI Taxonomy" id="6573"/>
    <lineage>
        <taxon>Eukaryota</taxon>
        <taxon>Metazoa</taxon>
        <taxon>Spiralia</taxon>
        <taxon>Lophotrochozoa</taxon>
        <taxon>Mollusca</taxon>
        <taxon>Bivalvia</taxon>
        <taxon>Autobranchia</taxon>
        <taxon>Pteriomorphia</taxon>
        <taxon>Pectinida</taxon>
        <taxon>Pectinoidea</taxon>
        <taxon>Pectinidae</taxon>
        <taxon>Mizuhopecten</taxon>
    </lineage>
</organism>
<dbReference type="EMBL" id="NEDP02001549">
    <property type="protein sequence ID" value="OWF52991.1"/>
    <property type="molecule type" value="Genomic_DNA"/>
</dbReference>
<dbReference type="GO" id="GO:0003779">
    <property type="term" value="F:actin binding"/>
    <property type="evidence" value="ECO:0007669"/>
    <property type="project" value="TreeGrafter"/>
</dbReference>
<dbReference type="OrthoDB" id="44841at2759"/>
<dbReference type="STRING" id="6573.A0A210QW82"/>
<protein>
    <submittedName>
        <fullName evidence="5">PDZ and LIM domain protein Zasp</fullName>
    </submittedName>
</protein>
<dbReference type="SUPFAM" id="SSF50156">
    <property type="entry name" value="PDZ domain-like"/>
    <property type="match status" value="1"/>
</dbReference>
<evidence type="ECO:0000256" key="2">
    <source>
        <dbReference type="ARBA" id="ARBA00022490"/>
    </source>
</evidence>
<comment type="subcellular location">
    <subcellularLocation>
        <location evidence="1">Cytoplasm</location>
    </subcellularLocation>
</comment>
<keyword evidence="3" id="KW-0440">LIM domain</keyword>
<comment type="caution">
    <text evidence="5">The sequence shown here is derived from an EMBL/GenBank/DDBJ whole genome shotgun (WGS) entry which is preliminary data.</text>
</comment>
<keyword evidence="2" id="KW-0963">Cytoplasm</keyword>
<proteinExistence type="predicted"/>
<dbReference type="InterPro" id="IPR001478">
    <property type="entry name" value="PDZ"/>
</dbReference>
<dbReference type="PANTHER" id="PTHR24214">
    <property type="entry name" value="PDZ AND LIM DOMAIN PROTEIN ZASP"/>
    <property type="match status" value="1"/>
</dbReference>
<evidence type="ECO:0000313" key="6">
    <source>
        <dbReference type="Proteomes" id="UP000242188"/>
    </source>
</evidence>
<evidence type="ECO:0000256" key="1">
    <source>
        <dbReference type="ARBA" id="ARBA00004496"/>
    </source>
</evidence>